<comment type="similarity">
    <text evidence="1">Belongs to the peptidase U62 family.</text>
</comment>
<dbReference type="Pfam" id="PF01523">
    <property type="entry name" value="PmbA_TldD_1st"/>
    <property type="match status" value="1"/>
</dbReference>
<dbReference type="Gene3D" id="3.30.2290.10">
    <property type="entry name" value="PmbA/TldD superfamily"/>
    <property type="match status" value="1"/>
</dbReference>
<organism evidence="8 9">
    <name type="scientific">Gemmatirosa kalamazoonensis</name>
    <dbReference type="NCBI Taxonomy" id="861299"/>
    <lineage>
        <taxon>Bacteria</taxon>
        <taxon>Pseudomonadati</taxon>
        <taxon>Gemmatimonadota</taxon>
        <taxon>Gemmatimonadia</taxon>
        <taxon>Gemmatimonadales</taxon>
        <taxon>Gemmatimonadaceae</taxon>
        <taxon>Gemmatirosa</taxon>
    </lineage>
</organism>
<reference evidence="8 9" key="1">
    <citation type="journal article" date="2014" name="Genome Announc.">
        <title>Genome Sequence and Methylome of Soil Bacterium Gemmatirosa kalamazoonensis KBS708T, a Member of the Rarely Cultivated Gemmatimonadetes Phylum.</title>
        <authorList>
            <person name="Debruyn J.M."/>
            <person name="Radosevich M."/>
            <person name="Wommack K.E."/>
            <person name="Polson S.W."/>
            <person name="Hauser L.J."/>
            <person name="Fawaz M.N."/>
            <person name="Korlach J."/>
            <person name="Tsai Y.C."/>
        </authorList>
    </citation>
    <scope>NUCLEOTIDE SEQUENCE [LARGE SCALE GENOMIC DNA]</scope>
    <source>
        <strain evidence="8 9">KBS708</strain>
    </source>
</reference>
<name>W0RAC3_9BACT</name>
<evidence type="ECO:0000313" key="8">
    <source>
        <dbReference type="EMBL" id="AHG88064.1"/>
    </source>
</evidence>
<accession>W0RAC3</accession>
<dbReference type="OrthoDB" id="9803213at2"/>
<evidence type="ECO:0000313" key="9">
    <source>
        <dbReference type="Proteomes" id="UP000019151"/>
    </source>
</evidence>
<dbReference type="GO" id="GO:0006508">
    <property type="term" value="P:proteolysis"/>
    <property type="evidence" value="ECO:0007669"/>
    <property type="project" value="UniProtKB-KW"/>
</dbReference>
<dbReference type="InterPro" id="IPR006311">
    <property type="entry name" value="TAT_signal"/>
</dbReference>
<gene>
    <name evidence="8" type="ORF">J421_0527</name>
</gene>
<keyword evidence="9" id="KW-1185">Reference proteome</keyword>
<dbReference type="Pfam" id="PF19290">
    <property type="entry name" value="PmbA_TldD_2nd"/>
    <property type="match status" value="1"/>
</dbReference>
<keyword evidence="4" id="KW-0482">Metalloprotease</keyword>
<dbReference type="InParanoid" id="W0RAC3"/>
<feature type="domain" description="Metalloprotease TldD/E N-terminal" evidence="5">
    <location>
        <begin position="72"/>
        <end position="136"/>
    </location>
</feature>
<dbReference type="InterPro" id="IPR036059">
    <property type="entry name" value="TldD/PmbA_sf"/>
</dbReference>
<dbReference type="GO" id="GO:0005829">
    <property type="term" value="C:cytosol"/>
    <property type="evidence" value="ECO:0007669"/>
    <property type="project" value="TreeGrafter"/>
</dbReference>
<dbReference type="PATRIC" id="fig|861299.3.peg.539"/>
<evidence type="ECO:0000256" key="2">
    <source>
        <dbReference type="ARBA" id="ARBA00022670"/>
    </source>
</evidence>
<dbReference type="Proteomes" id="UP000019151">
    <property type="component" value="Chromosome"/>
</dbReference>
<dbReference type="InterPro" id="IPR045569">
    <property type="entry name" value="Metalloprtase-TldD/E_C"/>
</dbReference>
<dbReference type="InterPro" id="IPR019546">
    <property type="entry name" value="TAT_signal_bac_arc"/>
</dbReference>
<evidence type="ECO:0000259" key="7">
    <source>
        <dbReference type="Pfam" id="PF19290"/>
    </source>
</evidence>
<dbReference type="PROSITE" id="PS51318">
    <property type="entry name" value="TAT"/>
    <property type="match status" value="1"/>
</dbReference>
<evidence type="ECO:0000259" key="6">
    <source>
        <dbReference type="Pfam" id="PF19289"/>
    </source>
</evidence>
<dbReference type="FunFam" id="3.30.2290.10:FF:000003">
    <property type="entry name" value="Zinc-dependent protease, TldD/PmbA family"/>
    <property type="match status" value="1"/>
</dbReference>
<dbReference type="NCBIfam" id="TIGR01409">
    <property type="entry name" value="TAT_signal_seq"/>
    <property type="match status" value="1"/>
</dbReference>
<dbReference type="HOGENOM" id="CLU_026425_1_2_0"/>
<evidence type="ECO:0000256" key="4">
    <source>
        <dbReference type="ARBA" id="ARBA00023049"/>
    </source>
</evidence>
<evidence type="ECO:0000256" key="3">
    <source>
        <dbReference type="ARBA" id="ARBA00022801"/>
    </source>
</evidence>
<dbReference type="InterPro" id="IPR051463">
    <property type="entry name" value="Peptidase_U62_metallo"/>
</dbReference>
<keyword evidence="2" id="KW-0645">Protease</keyword>
<dbReference type="InterPro" id="IPR035068">
    <property type="entry name" value="TldD/PmbA_N"/>
</dbReference>
<dbReference type="EMBL" id="CP007128">
    <property type="protein sequence ID" value="AHG88064.1"/>
    <property type="molecule type" value="Genomic_DNA"/>
</dbReference>
<keyword evidence="3" id="KW-0378">Hydrolase</keyword>
<evidence type="ECO:0000256" key="1">
    <source>
        <dbReference type="ARBA" id="ARBA00005836"/>
    </source>
</evidence>
<dbReference type="AlphaFoldDB" id="W0RAC3"/>
<dbReference type="GO" id="GO:0008237">
    <property type="term" value="F:metallopeptidase activity"/>
    <property type="evidence" value="ECO:0007669"/>
    <property type="project" value="UniProtKB-KW"/>
</dbReference>
<dbReference type="SUPFAM" id="SSF111283">
    <property type="entry name" value="Putative modulator of DNA gyrase, PmbA/TldD"/>
    <property type="match status" value="1"/>
</dbReference>
<feature type="domain" description="Metalloprotease TldD/E central" evidence="7">
    <location>
        <begin position="167"/>
        <end position="279"/>
    </location>
</feature>
<feature type="domain" description="Metalloprotease TldD/E C-terminal" evidence="6">
    <location>
        <begin position="285"/>
        <end position="541"/>
    </location>
</feature>
<protein>
    <submittedName>
        <fullName evidence="8">Peptidase U62 modulator of DNA gyrase</fullName>
    </submittedName>
</protein>
<dbReference type="InterPro" id="IPR045570">
    <property type="entry name" value="Metalloprtase-TldD/E_cen_dom"/>
</dbReference>
<dbReference type="RefSeq" id="WP_025409609.1">
    <property type="nucleotide sequence ID" value="NZ_CP007128.1"/>
</dbReference>
<dbReference type="Pfam" id="PF19289">
    <property type="entry name" value="PmbA_TldD_3rd"/>
    <property type="match status" value="1"/>
</dbReference>
<dbReference type="PANTHER" id="PTHR30624">
    <property type="entry name" value="UNCHARACTERIZED PROTEIN TLDD AND PMBA"/>
    <property type="match status" value="1"/>
</dbReference>
<dbReference type="STRING" id="861299.J421_0527"/>
<dbReference type="eggNOG" id="COG0312">
    <property type="taxonomic scope" value="Bacteria"/>
</dbReference>
<dbReference type="PANTHER" id="PTHR30624:SF10">
    <property type="entry name" value="CONSERVED PROTEIN"/>
    <property type="match status" value="1"/>
</dbReference>
<sequence length="547" mass="59672">MTHRRDFLKQSGAAVGAAVLGGSPLEAIPRVLAAASPAPADRALETFADPAATRAIMMAALDAAKAAGATYADVRVSRQRQNFVFTREQQIQNVVDTDSVGVGVRALVDGTWGFAATRRLTTDGAAAAAREATAIAKASRVARDKAVEWLPSPAYKDVKWKGAYATDPWDVPLEQKADLLLQANAAAMKAANVKFVFSGLFFVKDERNYANSDGSVIGQDVVRTWPLMQITAVAPDFTDFQNRGNVVQPMARGWEYVLSSDLAGNAKRWGEEASEKLKAKPVDVGRYDLVLDPSNIWLTIHESIAHPTELDRAMGYEANYAGTSFVSPPEKMLGAFRYGPDMMHVVGDRTQEGGLSTIGWDDDGVKPEPFDIIKGGLVVDYQTTREQAPWLRWWYEKSGKPVQSHGCSYAQGWNNVQFQRMPNVSLQPGTRDLTRDDLVAATDNGILIVGDGSFSIDQQRYNAQFGGQTFYEIKGGKVAGMLKDVAYQIRTPDFWRSMDMLGGRRSYQMGGSFFDGKGQPGQVNAVSHGAPAVRFKQVNVINTGRKA</sequence>
<dbReference type="InterPro" id="IPR002510">
    <property type="entry name" value="Metalloprtase-TldD/E_N"/>
</dbReference>
<proteinExistence type="inferred from homology"/>
<evidence type="ECO:0000259" key="5">
    <source>
        <dbReference type="Pfam" id="PF01523"/>
    </source>
</evidence>
<dbReference type="KEGG" id="gba:J421_0527"/>